<protein>
    <submittedName>
        <fullName evidence="1">Uncharacterized protein</fullName>
    </submittedName>
</protein>
<comment type="caution">
    <text evidence="1">The sequence shown here is derived from an EMBL/GenBank/DDBJ whole genome shotgun (WGS) entry which is preliminary data.</text>
</comment>
<dbReference type="Proteomes" id="UP001054945">
    <property type="component" value="Unassembled WGS sequence"/>
</dbReference>
<organism evidence="1 2">
    <name type="scientific">Caerostris extrusa</name>
    <name type="common">Bark spider</name>
    <name type="synonym">Caerostris bankana</name>
    <dbReference type="NCBI Taxonomy" id="172846"/>
    <lineage>
        <taxon>Eukaryota</taxon>
        <taxon>Metazoa</taxon>
        <taxon>Ecdysozoa</taxon>
        <taxon>Arthropoda</taxon>
        <taxon>Chelicerata</taxon>
        <taxon>Arachnida</taxon>
        <taxon>Araneae</taxon>
        <taxon>Araneomorphae</taxon>
        <taxon>Entelegynae</taxon>
        <taxon>Araneoidea</taxon>
        <taxon>Araneidae</taxon>
        <taxon>Caerostris</taxon>
    </lineage>
</organism>
<sequence>MVGIICATSHRYLTTLVCDAIDQQHRHRYKEEKQKNRFNPSFPHTCMNICKGVEYKKKILIADNETYGLYGKQSELSAYKTV</sequence>
<keyword evidence="2" id="KW-1185">Reference proteome</keyword>
<dbReference type="AlphaFoldDB" id="A0AAV4PA51"/>
<name>A0AAV4PA51_CAEEX</name>
<evidence type="ECO:0000313" key="2">
    <source>
        <dbReference type="Proteomes" id="UP001054945"/>
    </source>
</evidence>
<evidence type="ECO:0000313" key="1">
    <source>
        <dbReference type="EMBL" id="GIX92789.1"/>
    </source>
</evidence>
<accession>A0AAV4PA51</accession>
<reference evidence="1 2" key="1">
    <citation type="submission" date="2021-06" db="EMBL/GenBank/DDBJ databases">
        <title>Caerostris extrusa draft genome.</title>
        <authorList>
            <person name="Kono N."/>
            <person name="Arakawa K."/>
        </authorList>
    </citation>
    <scope>NUCLEOTIDE SEQUENCE [LARGE SCALE GENOMIC DNA]</scope>
</reference>
<dbReference type="EMBL" id="BPLR01004160">
    <property type="protein sequence ID" value="GIX92789.1"/>
    <property type="molecule type" value="Genomic_DNA"/>
</dbReference>
<proteinExistence type="predicted"/>
<gene>
    <name evidence="1" type="ORF">CEXT_507621</name>
</gene>